<name>A0A2S7TYQ3_9BACT</name>
<gene>
    <name evidence="8" type="ORF">BSZ32_04805</name>
</gene>
<dbReference type="PIRSF" id="PIRSF035875">
    <property type="entry name" value="RNase_BN"/>
    <property type="match status" value="1"/>
</dbReference>
<feature type="transmembrane region" description="Helical" evidence="7">
    <location>
        <begin position="219"/>
        <end position="240"/>
    </location>
</feature>
<feature type="region of interest" description="Disordered" evidence="6">
    <location>
        <begin position="288"/>
        <end position="308"/>
    </location>
</feature>
<comment type="subcellular location">
    <subcellularLocation>
        <location evidence="1">Cell membrane</location>
        <topology evidence="1">Multi-pass membrane protein</topology>
    </subcellularLocation>
</comment>
<dbReference type="GO" id="GO:0005886">
    <property type="term" value="C:plasma membrane"/>
    <property type="evidence" value="ECO:0007669"/>
    <property type="project" value="UniProtKB-SubCell"/>
</dbReference>
<evidence type="ECO:0000313" key="9">
    <source>
        <dbReference type="Proteomes" id="UP000239907"/>
    </source>
</evidence>
<keyword evidence="3 7" id="KW-0812">Transmembrane</keyword>
<dbReference type="RefSeq" id="WP_105042380.1">
    <property type="nucleotide sequence ID" value="NZ_MQWA01000001.1"/>
</dbReference>
<evidence type="ECO:0000256" key="2">
    <source>
        <dbReference type="ARBA" id="ARBA00022475"/>
    </source>
</evidence>
<dbReference type="PANTHER" id="PTHR30213">
    <property type="entry name" value="INNER MEMBRANE PROTEIN YHJD"/>
    <property type="match status" value="1"/>
</dbReference>
<feature type="compositionally biased region" description="Polar residues" evidence="6">
    <location>
        <begin position="292"/>
        <end position="308"/>
    </location>
</feature>
<evidence type="ECO:0000256" key="6">
    <source>
        <dbReference type="SAM" id="MobiDB-lite"/>
    </source>
</evidence>
<evidence type="ECO:0000313" key="8">
    <source>
        <dbReference type="EMBL" id="PQJ27885.1"/>
    </source>
</evidence>
<dbReference type="InterPro" id="IPR017039">
    <property type="entry name" value="Virul_fac_BrkB"/>
</dbReference>
<feature type="transmembrane region" description="Helical" evidence="7">
    <location>
        <begin position="141"/>
        <end position="164"/>
    </location>
</feature>
<keyword evidence="9" id="KW-1185">Reference proteome</keyword>
<protein>
    <submittedName>
        <fullName evidence="8">Uncharacterized protein</fullName>
    </submittedName>
</protein>
<organism evidence="8 9">
    <name type="scientific">Rubritalea profundi</name>
    <dbReference type="NCBI Taxonomy" id="1658618"/>
    <lineage>
        <taxon>Bacteria</taxon>
        <taxon>Pseudomonadati</taxon>
        <taxon>Verrucomicrobiota</taxon>
        <taxon>Verrucomicrobiia</taxon>
        <taxon>Verrucomicrobiales</taxon>
        <taxon>Rubritaleaceae</taxon>
        <taxon>Rubritalea</taxon>
    </lineage>
</organism>
<evidence type="ECO:0000256" key="1">
    <source>
        <dbReference type="ARBA" id="ARBA00004651"/>
    </source>
</evidence>
<feature type="transmembrane region" description="Helical" evidence="7">
    <location>
        <begin position="184"/>
        <end position="207"/>
    </location>
</feature>
<evidence type="ECO:0000256" key="7">
    <source>
        <dbReference type="SAM" id="Phobius"/>
    </source>
</evidence>
<accession>A0A2S7TYQ3</accession>
<feature type="transmembrane region" description="Helical" evidence="7">
    <location>
        <begin position="34"/>
        <end position="57"/>
    </location>
</feature>
<dbReference type="AlphaFoldDB" id="A0A2S7TYQ3"/>
<dbReference type="OrthoDB" id="193414at2"/>
<proteinExistence type="predicted"/>
<dbReference type="PANTHER" id="PTHR30213:SF1">
    <property type="entry name" value="INNER MEMBRANE PROTEIN YHJD"/>
    <property type="match status" value="1"/>
</dbReference>
<feature type="transmembrane region" description="Helical" evidence="7">
    <location>
        <begin position="252"/>
        <end position="273"/>
    </location>
</feature>
<evidence type="ECO:0000256" key="4">
    <source>
        <dbReference type="ARBA" id="ARBA00022989"/>
    </source>
</evidence>
<evidence type="ECO:0000256" key="5">
    <source>
        <dbReference type="ARBA" id="ARBA00023136"/>
    </source>
</evidence>
<reference evidence="8 9" key="1">
    <citation type="submission" date="2016-12" db="EMBL/GenBank/DDBJ databases">
        <title>Study of bacterial adaptation to deep sea.</title>
        <authorList>
            <person name="Song J."/>
            <person name="Yoshizawa S."/>
            <person name="Kogure K."/>
        </authorList>
    </citation>
    <scope>NUCLEOTIDE SEQUENCE [LARGE SCALE GENOMIC DNA]</scope>
    <source>
        <strain evidence="8 9">SAORIC-165</strain>
    </source>
</reference>
<sequence length="308" mass="34306">MFKSPKFTNPWLRRFVSAGYIWWKRNHANEAAALAFYSLFSLIPILLIGLFVAAVLVGKDTATSSLLEQTNNVTGFSTSDYLQQALSRDMQWIGSKYSPIIGGLVLAFSATKVINELRRALSNIFGNPKYKKRSHEALSNLLGRFISLIIILSLGVVIASSVIGESILNAIREQLTDSTYLLLFINYLSPLATFTAMTFLTTIVMRWLPKRPPRLKEAIIGGVVCSVLIVALKYGLMIFLRHANISNMFGGALTLVLLLLWIYFAMQVILYSAEFSAILAKERREAEGVIDDSNTIEPESECTNQPPE</sequence>
<evidence type="ECO:0000256" key="3">
    <source>
        <dbReference type="ARBA" id="ARBA00022692"/>
    </source>
</evidence>
<dbReference type="Pfam" id="PF03631">
    <property type="entry name" value="Virul_fac_BrkB"/>
    <property type="match status" value="1"/>
</dbReference>
<dbReference type="EMBL" id="MQWA01000001">
    <property type="protein sequence ID" value="PQJ27885.1"/>
    <property type="molecule type" value="Genomic_DNA"/>
</dbReference>
<keyword evidence="4 7" id="KW-1133">Transmembrane helix</keyword>
<comment type="caution">
    <text evidence="8">The sequence shown here is derived from an EMBL/GenBank/DDBJ whole genome shotgun (WGS) entry which is preliminary data.</text>
</comment>
<keyword evidence="2" id="KW-1003">Cell membrane</keyword>
<keyword evidence="5 7" id="KW-0472">Membrane</keyword>
<dbReference type="Proteomes" id="UP000239907">
    <property type="component" value="Unassembled WGS sequence"/>
</dbReference>